<evidence type="ECO:0000313" key="3">
    <source>
        <dbReference type="Proteomes" id="UP001153709"/>
    </source>
</evidence>
<dbReference type="PANTHER" id="PTHR31511:SF12">
    <property type="entry name" value="RHO TERMINATION FACTOR N-TERMINAL DOMAIN-CONTAINING PROTEIN"/>
    <property type="match status" value="1"/>
</dbReference>
<organism evidence="2 3">
    <name type="scientific">Diabrotica balteata</name>
    <name type="common">Banded cucumber beetle</name>
    <dbReference type="NCBI Taxonomy" id="107213"/>
    <lineage>
        <taxon>Eukaryota</taxon>
        <taxon>Metazoa</taxon>
        <taxon>Ecdysozoa</taxon>
        <taxon>Arthropoda</taxon>
        <taxon>Hexapoda</taxon>
        <taxon>Insecta</taxon>
        <taxon>Pterygota</taxon>
        <taxon>Neoptera</taxon>
        <taxon>Endopterygota</taxon>
        <taxon>Coleoptera</taxon>
        <taxon>Polyphaga</taxon>
        <taxon>Cucujiformia</taxon>
        <taxon>Chrysomeloidea</taxon>
        <taxon>Chrysomelidae</taxon>
        <taxon>Galerucinae</taxon>
        <taxon>Diabroticina</taxon>
        <taxon>Diabroticites</taxon>
        <taxon>Diabrotica</taxon>
    </lineage>
</organism>
<feature type="domain" description="Myb/SANT-like DNA-binding" evidence="1">
    <location>
        <begin position="255"/>
        <end position="317"/>
    </location>
</feature>
<dbReference type="Pfam" id="PF13837">
    <property type="entry name" value="Myb_DNA-bind_4"/>
    <property type="match status" value="1"/>
</dbReference>
<evidence type="ECO:0000259" key="1">
    <source>
        <dbReference type="Pfam" id="PF13837"/>
    </source>
</evidence>
<keyword evidence="3" id="KW-1185">Reference proteome</keyword>
<dbReference type="InterPro" id="IPR044822">
    <property type="entry name" value="Myb_DNA-bind_4"/>
</dbReference>
<name>A0A9N9XIF5_DIABA</name>
<dbReference type="PANTHER" id="PTHR31511">
    <property type="entry name" value="PROTEIN CBG23764"/>
    <property type="match status" value="1"/>
</dbReference>
<evidence type="ECO:0000313" key="2">
    <source>
        <dbReference type="EMBL" id="CAG9840740.1"/>
    </source>
</evidence>
<proteinExistence type="predicted"/>
<dbReference type="AlphaFoldDB" id="A0A9N9XIF5"/>
<dbReference type="Proteomes" id="UP001153709">
    <property type="component" value="Chromosome 9"/>
</dbReference>
<gene>
    <name evidence="2" type="ORF">DIABBA_LOCUS13364</name>
</gene>
<reference evidence="2" key="1">
    <citation type="submission" date="2022-01" db="EMBL/GenBank/DDBJ databases">
        <authorList>
            <person name="King R."/>
        </authorList>
    </citation>
    <scope>NUCLEOTIDE SEQUENCE</scope>
</reference>
<protein>
    <recommendedName>
        <fullName evidence="1">Myb/SANT-like DNA-binding domain-containing protein</fullName>
    </recommendedName>
</protein>
<dbReference type="OrthoDB" id="10065625at2759"/>
<dbReference type="EMBL" id="OU898284">
    <property type="protein sequence ID" value="CAG9840740.1"/>
    <property type="molecule type" value="Genomic_DNA"/>
</dbReference>
<accession>A0A9N9XIF5</accession>
<dbReference type="SUPFAM" id="SSF140996">
    <property type="entry name" value="Hermes dimerisation domain"/>
    <property type="match status" value="1"/>
</dbReference>
<sequence length="724" mass="85033">MSMLKVNTTFCGEFIKKAEEVEILERKYFQTKNKVIDVTTDLKYWFEVYVKNVVLTDLSEFEESQSGWAQNKIISLEININKFEMAKVASSYIQLHPKVARKRACINVRNNDQACFAWAIVSALYSVNINTNKTSSYPHYTNVLNLKGLTFPVTLNQIPLIEKNNENISVNVFELNVKDEDFNFSVLPVRLTKQKREKHVNLLIVQNKYYFNNKADSIEPWSDGHDEDIIHFHYIWIKDLDLYLKLKSKVGTLEIKYAKILWLRIAEELNSVGITATPNNCLNRWRVLERNYNKLVDNQKKTGRGRKYFEYEKEMDQIFGNKKNVNPEILLSSDTYHIIEEKKQDIDEGVCQNTEHIEEIPCTQTPKTPIKRLRNKNSELQKMRTDRANYYQERLPFSLVHDEAFVKLLRELEPEYKLPSRNTVVNVLLEEQYQSIKNSLERVKKITKMELYTIVKDFKGNKIEEKFSLLEERLAQLTSCSSERNVFTRSLKYFKTSFKKRWSLARNTDRRLLENNMEWLNVSLELPTWTHKAGRLTKEFGELCEQRKYTPQGALALFMEGNFTRRQWELIQGGQKEIYPWYSILQKAKEECYPADDSIQVTETSFAVEFQALLNHTALRLLQYLTEVVDTLSEFEKQHLTLILTWVCDGSNQTKFKQKFGNTDDDDANIFLSSLVPVRIVVSVNRETRKIISQNPVPSSVRFCRSSRARFIHETKDVTKEEIT</sequence>